<dbReference type="Proteomes" id="UP000471166">
    <property type="component" value="Unassembled WGS sequence"/>
</dbReference>
<name>A0A6P1CN05_9NOCA</name>
<dbReference type="Pfam" id="PF14594">
    <property type="entry name" value="Sipho_Gp37"/>
    <property type="match status" value="1"/>
</dbReference>
<dbReference type="InterPro" id="IPR029432">
    <property type="entry name" value="Gp28/Gp37-like_dom"/>
</dbReference>
<keyword evidence="1" id="KW-0812">Transmembrane</keyword>
<evidence type="ECO:0000256" key="1">
    <source>
        <dbReference type="SAM" id="Phobius"/>
    </source>
</evidence>
<comment type="caution">
    <text evidence="3">The sequence shown here is derived from an EMBL/GenBank/DDBJ whole genome shotgun (WGS) entry which is preliminary data.</text>
</comment>
<sequence>MTTTLADIPGLRQQTQSIREEHRQWRSAAPRIRVWANKPDGSPGLVLRGEVADHLAGGFRRKKNIAAPGVLTLRLDHYMARWLMSIPNDPQAKKNVVITVDWMGGRWRWSGILKNWRLRTQDGVRYLETNWIDDLQFLQYMLGPPNPLLPIPVFQFPRVLPLFGPAKWAISMMILINLIRLNGNLWTLPDDPFAVDSWDDLFDWSDWQVLIKANPFDLDDSSTWTLLATRMNRMDTVIADALDDAKLVLTYRRILTVDGETCPVDGVPECANGALVLEVVDPARYWGPEGTATGGGIAEGFVRTVQQFLDGFVEDTSTIISDDQSIKPGEYYEPGWYGTIGSHPWIVIRDSRWTSIQTSDLVWSPATAVSVIVGGDNPLADQLARLTIESIAALIGYFLLGGFSGLGAIAADIVMPFLVGTIFAWLQWENHSRGNNLGWVHLWEIYQQGAENNAWSLTAVGALRSGFLATDSETAHQFTLGSACPIMPGLHYDVGTPMGSTCSDVGDMIFVDQVEETNLEWDWMQNKSYEWSTTVGTAKSLMSQSERSARLLNKALQTLANVGVHLIS</sequence>
<organism evidence="3 4">
    <name type="scientific">Nocardia cyriacigeorgica</name>
    <dbReference type="NCBI Taxonomy" id="135487"/>
    <lineage>
        <taxon>Bacteria</taxon>
        <taxon>Bacillati</taxon>
        <taxon>Actinomycetota</taxon>
        <taxon>Actinomycetes</taxon>
        <taxon>Mycobacteriales</taxon>
        <taxon>Nocardiaceae</taxon>
        <taxon>Nocardia</taxon>
    </lineage>
</organism>
<reference evidence="3 4" key="1">
    <citation type="submission" date="2020-01" db="EMBL/GenBank/DDBJ databases">
        <title>Genetics and antimicrobial susceptibilities of Nocardia species isolated from the soil; a comparison with species isolated from humans.</title>
        <authorList>
            <person name="Carrasco G."/>
            <person name="Monzon S."/>
            <person name="Sansegundo M."/>
            <person name="Garcia E."/>
            <person name="Garrido N."/>
            <person name="Medina M.J."/>
            <person name="Villalon P."/>
            <person name="Ramirez-Arocha A.C."/>
            <person name="Jimenez P."/>
            <person name="Cuesta I."/>
            <person name="Valdezate S."/>
        </authorList>
    </citation>
    <scope>NUCLEOTIDE SEQUENCE [LARGE SCALE GENOMIC DNA]</scope>
    <source>
        <strain evidence="3 4">CNM20110626</strain>
    </source>
</reference>
<keyword evidence="1" id="KW-0472">Membrane</keyword>
<dbReference type="AlphaFoldDB" id="A0A6P1CN05"/>
<proteinExistence type="predicted"/>
<protein>
    <recommendedName>
        <fullName evidence="2">Gp28/Gp37-like domain-containing protein</fullName>
    </recommendedName>
</protein>
<feature type="domain" description="Gp28/Gp37-like" evidence="2">
    <location>
        <begin position="33"/>
        <end position="537"/>
    </location>
</feature>
<evidence type="ECO:0000259" key="2">
    <source>
        <dbReference type="Pfam" id="PF14594"/>
    </source>
</evidence>
<gene>
    <name evidence="3" type="ORF">GV791_14920</name>
</gene>
<feature type="transmembrane region" description="Helical" evidence="1">
    <location>
        <begin position="394"/>
        <end position="426"/>
    </location>
</feature>
<keyword evidence="1" id="KW-1133">Transmembrane helix</keyword>
<evidence type="ECO:0000313" key="3">
    <source>
        <dbReference type="EMBL" id="NEW33848.1"/>
    </source>
</evidence>
<accession>A0A6P1CN05</accession>
<evidence type="ECO:0000313" key="4">
    <source>
        <dbReference type="Proteomes" id="UP000471166"/>
    </source>
</evidence>
<dbReference type="EMBL" id="JAAGVB010000020">
    <property type="protein sequence ID" value="NEW33848.1"/>
    <property type="molecule type" value="Genomic_DNA"/>
</dbReference>